<dbReference type="Proteomes" id="UP001398556">
    <property type="component" value="Unassembled WGS sequence"/>
</dbReference>
<proteinExistence type="predicted"/>
<accession>A0ABU9HKF0</accession>
<comment type="caution">
    <text evidence="1">The sequence shown here is derived from an EMBL/GenBank/DDBJ whole genome shotgun (WGS) entry which is preliminary data.</text>
</comment>
<dbReference type="RefSeq" id="WP_341699687.1">
    <property type="nucleotide sequence ID" value="NZ_JBBYHU010000007.1"/>
</dbReference>
<evidence type="ECO:0000313" key="1">
    <source>
        <dbReference type="EMBL" id="MEL1240446.1"/>
    </source>
</evidence>
<reference evidence="1 2" key="1">
    <citation type="submission" date="2024-04" db="EMBL/GenBank/DDBJ databases">
        <title>Flavobacterium sp. DGU99 16S ribosomal RNA gene Genome sequencing and assembly.</title>
        <authorList>
            <person name="Park S."/>
        </authorList>
    </citation>
    <scope>NUCLEOTIDE SEQUENCE [LARGE SCALE GENOMIC DNA]</scope>
    <source>
        <strain evidence="1 2">DGU99</strain>
    </source>
</reference>
<organism evidence="1 2">
    <name type="scientific">Flavobacterium flavipallidum</name>
    <dbReference type="NCBI Taxonomy" id="3139140"/>
    <lineage>
        <taxon>Bacteria</taxon>
        <taxon>Pseudomonadati</taxon>
        <taxon>Bacteroidota</taxon>
        <taxon>Flavobacteriia</taxon>
        <taxon>Flavobacteriales</taxon>
        <taxon>Flavobacteriaceae</taxon>
        <taxon>Flavobacterium</taxon>
    </lineage>
</organism>
<gene>
    <name evidence="1" type="ORF">AAEO59_05255</name>
</gene>
<name>A0ABU9HKF0_9FLAO</name>
<protein>
    <submittedName>
        <fullName evidence="1">Uncharacterized protein</fullName>
    </submittedName>
</protein>
<dbReference type="EMBL" id="JBBYHU010000007">
    <property type="protein sequence ID" value="MEL1240446.1"/>
    <property type="molecule type" value="Genomic_DNA"/>
</dbReference>
<sequence length="127" mass="14555">MHNFKIKNKAILISFISCCYSCINSNENIKSLTKDKLTNSIEKKAQLTKYTYSHSFNLDDKFTHQIKGKDEDGNDVKGIINLQGEIAEGTIKNDENKEIEIVSEHIQSNRIIATDINGFRYQLKLDE</sequence>
<evidence type="ECO:0000313" key="2">
    <source>
        <dbReference type="Proteomes" id="UP001398556"/>
    </source>
</evidence>
<keyword evidence="2" id="KW-1185">Reference proteome</keyword>